<evidence type="ECO:0000256" key="1">
    <source>
        <dbReference type="ARBA" id="ARBA00004514"/>
    </source>
</evidence>
<dbReference type="KEGG" id="bvi:Bcep1808_0197"/>
<dbReference type="Proteomes" id="UP000002287">
    <property type="component" value="Chromosome 1"/>
</dbReference>
<dbReference type="EMBL" id="CP000614">
    <property type="protein sequence ID" value="ABO53214.1"/>
    <property type="molecule type" value="Genomic_DNA"/>
</dbReference>
<evidence type="ECO:0000256" key="3">
    <source>
        <dbReference type="ARBA" id="ARBA00022795"/>
    </source>
</evidence>
<dbReference type="AlphaFoldDB" id="A4JAB1"/>
<evidence type="ECO:0000313" key="6">
    <source>
        <dbReference type="EMBL" id="ABO53214.1"/>
    </source>
</evidence>
<keyword evidence="3" id="KW-1005">Bacterial flagellum biogenesis</keyword>
<evidence type="ECO:0000313" key="7">
    <source>
        <dbReference type="Proteomes" id="UP000002287"/>
    </source>
</evidence>
<dbReference type="HOGENOM" id="CLU_178300_0_0_4"/>
<gene>
    <name evidence="6" type="ordered locus">Bcep1808_0197</name>
</gene>
<organism evidence="6 7">
    <name type="scientific">Burkholderia vietnamiensis (strain G4 / LMG 22486)</name>
    <name type="common">Burkholderia cepacia (strain R1808)</name>
    <dbReference type="NCBI Taxonomy" id="269482"/>
    <lineage>
        <taxon>Bacteria</taxon>
        <taxon>Pseudomonadati</taxon>
        <taxon>Pseudomonadota</taxon>
        <taxon>Betaproteobacteria</taxon>
        <taxon>Burkholderiales</taxon>
        <taxon>Burkholderiaceae</taxon>
        <taxon>Burkholderia</taxon>
        <taxon>Burkholderia cepacia complex</taxon>
    </lineage>
</organism>
<keyword evidence="2" id="KW-0963">Cytoplasm</keyword>
<dbReference type="InterPro" id="IPR008622">
    <property type="entry name" value="FliT"/>
</dbReference>
<keyword evidence="4" id="KW-0143">Chaperone</keyword>
<evidence type="ECO:0000256" key="2">
    <source>
        <dbReference type="ARBA" id="ARBA00022490"/>
    </source>
</evidence>
<comment type="subcellular location">
    <subcellularLocation>
        <location evidence="1">Cytoplasm</location>
        <location evidence="1">Cytosol</location>
    </subcellularLocation>
</comment>
<name>A4JAB1_BURVG</name>
<reference evidence="7" key="1">
    <citation type="submission" date="2007-03" db="EMBL/GenBank/DDBJ databases">
        <title>Complete sequence of chromosome 1 of Burkholderia vietnamiensis G4.</title>
        <authorList>
            <consortium name="US DOE Joint Genome Institute"/>
            <person name="Copeland A."/>
            <person name="Lucas S."/>
            <person name="Lapidus A."/>
            <person name="Barry K."/>
            <person name="Detter J.C."/>
            <person name="Glavina del Rio T."/>
            <person name="Hammon N."/>
            <person name="Israni S."/>
            <person name="Dalin E."/>
            <person name="Tice H."/>
            <person name="Pitluck S."/>
            <person name="Chain P."/>
            <person name="Malfatti S."/>
            <person name="Shin M."/>
            <person name="Vergez L."/>
            <person name="Schmutz J."/>
            <person name="Larimer F."/>
            <person name="Land M."/>
            <person name="Hauser L."/>
            <person name="Kyrpides N."/>
            <person name="Tiedje J."/>
            <person name="Richardson P."/>
        </authorList>
    </citation>
    <scope>NUCLEOTIDE SEQUENCE [LARGE SCALE GENOMIC DNA]</scope>
    <source>
        <strain evidence="7">G4 / LMG 22486</strain>
    </source>
</reference>
<proteinExistence type="predicted"/>
<protein>
    <recommendedName>
        <fullName evidence="5">Flagellar protein FliT</fullName>
    </recommendedName>
</protein>
<dbReference type="Pfam" id="PF05400">
    <property type="entry name" value="FliT"/>
    <property type="match status" value="1"/>
</dbReference>
<accession>A4JAB1</accession>
<evidence type="ECO:0000256" key="4">
    <source>
        <dbReference type="ARBA" id="ARBA00023186"/>
    </source>
</evidence>
<evidence type="ECO:0000256" key="5">
    <source>
        <dbReference type="ARBA" id="ARBA00093797"/>
    </source>
</evidence>
<sequence length="106" mass="11963">MHDGEQINHKREAIDRVWNLTKAIKAAGANRDWPEAARLVAERSPLLLAISAPQSAPEWDILRAIYDADQSIMRDAQAAQSELRQTYHGAINAVRNTEQYQRIAQS</sequence>